<gene>
    <name evidence="3" type="ORF">FHR87_000872</name>
</gene>
<dbReference type="RefSeq" id="WP_183165485.1">
    <property type="nucleotide sequence ID" value="NZ_JACHXI010000003.1"/>
</dbReference>
<keyword evidence="2" id="KW-0472">Membrane</keyword>
<protein>
    <submittedName>
        <fullName evidence="3">Putative membrane protein affecting hemolysin expression</fullName>
    </submittedName>
</protein>
<feature type="transmembrane region" description="Helical" evidence="2">
    <location>
        <begin position="27"/>
        <end position="48"/>
    </location>
</feature>
<evidence type="ECO:0000256" key="2">
    <source>
        <dbReference type="SAM" id="Phobius"/>
    </source>
</evidence>
<evidence type="ECO:0000313" key="4">
    <source>
        <dbReference type="Proteomes" id="UP000549250"/>
    </source>
</evidence>
<sequence length="511" mass="56823">MKRPASVRPDNIILMPYRALRQRRLPLVLRIVCHTLLLVVLALLIHAWSMGMQFKYAMRQHADALGQSFLQQTTNSASELLVAKDLLSLNILLTDLVENPLVAHAAIHGKDNRLLAEAGTVTPRRSILGDDNQGSYAAPIVIQDVPEGRLSIDLDMQQFQQPVTVSEQNLGLLMLALLILSLWLSVRLGRKISMPLLQLRLWLRDPKYPAPSTERQDEIGELARQLQLRLAPAKSAARQDIEPDFGQEEMSATGTSDKNDEPRHSRTQQSHSLRAEQTLDEDDLDFDLSAADIDHPSSPAGLRDTTERITPTTATAHPSDKSAVLAVRLVVQDPSGHLARTRQLDLLQRHADYLEQVAQLYRAKLHTLRDGSSLMLFHQRGNEQNYLTHALCCGELLRSLNHGLQAEMGMNNGVTLQLQLGLTQGEGLGALSQIDLLLSEPAQSALTLAQHSHNLLLVERLVAEDSLIRQRVRTRPVAKPTGACCVESLCDPYPGLLERQLAHLQEEHLRA</sequence>
<name>A0A839T0H4_AZOMA</name>
<comment type="caution">
    <text evidence="3">The sequence shown here is derived from an EMBL/GenBank/DDBJ whole genome shotgun (WGS) entry which is preliminary data.</text>
</comment>
<accession>A0A839T0H4</accession>
<dbReference type="AlphaFoldDB" id="A0A839T0H4"/>
<evidence type="ECO:0000313" key="3">
    <source>
        <dbReference type="EMBL" id="MBB3102489.1"/>
    </source>
</evidence>
<proteinExistence type="predicted"/>
<dbReference type="EMBL" id="JACHXI010000003">
    <property type="protein sequence ID" value="MBB3102489.1"/>
    <property type="molecule type" value="Genomic_DNA"/>
</dbReference>
<keyword evidence="2" id="KW-0812">Transmembrane</keyword>
<keyword evidence="2" id="KW-1133">Transmembrane helix</keyword>
<organism evidence="3 4">
    <name type="scientific">Azomonas macrocytogenes</name>
    <name type="common">Azotobacter macrocytogenes</name>
    <dbReference type="NCBI Taxonomy" id="69962"/>
    <lineage>
        <taxon>Bacteria</taxon>
        <taxon>Pseudomonadati</taxon>
        <taxon>Pseudomonadota</taxon>
        <taxon>Gammaproteobacteria</taxon>
        <taxon>Pseudomonadales</taxon>
        <taxon>Pseudomonadaceae</taxon>
        <taxon>Azomonas</taxon>
    </lineage>
</organism>
<dbReference type="Proteomes" id="UP000549250">
    <property type="component" value="Unassembled WGS sequence"/>
</dbReference>
<reference evidence="3 4" key="1">
    <citation type="submission" date="2020-08" db="EMBL/GenBank/DDBJ databases">
        <title>Genomic Encyclopedia of Type Strains, Phase III (KMG-III): the genomes of soil and plant-associated and newly described type strains.</title>
        <authorList>
            <person name="Whitman W."/>
        </authorList>
    </citation>
    <scope>NUCLEOTIDE SEQUENCE [LARGE SCALE GENOMIC DNA]</scope>
    <source>
        <strain evidence="3 4">CECT 4462</strain>
    </source>
</reference>
<evidence type="ECO:0000256" key="1">
    <source>
        <dbReference type="SAM" id="MobiDB-lite"/>
    </source>
</evidence>
<feature type="region of interest" description="Disordered" evidence="1">
    <location>
        <begin position="236"/>
        <end position="278"/>
    </location>
</feature>
<keyword evidence="4" id="KW-1185">Reference proteome</keyword>